<evidence type="ECO:0000313" key="3">
    <source>
        <dbReference type="Proteomes" id="UP000639973"/>
    </source>
</evidence>
<reference evidence="3" key="1">
    <citation type="journal article" date="2019" name="Int. J. Syst. Evol. Microbiol.">
        <title>The Global Catalogue of Microorganisms (GCM) 10K type strain sequencing project: providing services to taxonomists for standard genome sequencing and annotation.</title>
        <authorList>
            <consortium name="The Broad Institute Genomics Platform"/>
            <consortium name="The Broad Institute Genome Sequencing Center for Infectious Disease"/>
            <person name="Wu L."/>
            <person name="Ma J."/>
        </authorList>
    </citation>
    <scope>NUCLEOTIDE SEQUENCE [LARGE SCALE GENOMIC DNA]</scope>
    <source>
        <strain evidence="3">JCM 15442</strain>
    </source>
</reference>
<keyword evidence="1" id="KW-0732">Signal</keyword>
<keyword evidence="3" id="KW-1185">Reference proteome</keyword>
<evidence type="ECO:0000313" key="2">
    <source>
        <dbReference type="EMBL" id="GGL78748.1"/>
    </source>
</evidence>
<sequence>MLHAPHRSGYRAAYRLLAFSLLCPSALAATGVSVDVSRVELSVQPGASVNHAVTVTNPGTRNDSAMKVSTYLRDFVFPASGDVQFLGAGSTRNSLSKWLQFTPPEFTLDAGQKQQVRYTVQVPAGTAPGLYWGVLFFKSDTASSVASAAPAAPPSPANGVTVTYNIDVGQIIYVQVGTPTLDASLSTIGAEYANGQLNISASIKNTGSALLRAAGRAQVVDASGQIVATLPIGESVALPGYTRAFSGEAPASLKAGEYQVLLALQYAKGKVFTGQTRLVVK</sequence>
<gene>
    <name evidence="2" type="ORF">GCM10010840_15750</name>
</gene>
<name>A0ABQ2G6X0_9DEIO</name>
<comment type="caution">
    <text evidence="2">The sequence shown here is derived from an EMBL/GenBank/DDBJ whole genome shotgun (WGS) entry which is preliminary data.</text>
</comment>
<dbReference type="RefSeq" id="WP_188970632.1">
    <property type="nucleotide sequence ID" value="NZ_BMOL01000005.1"/>
</dbReference>
<evidence type="ECO:0008006" key="4">
    <source>
        <dbReference type="Google" id="ProtNLM"/>
    </source>
</evidence>
<dbReference type="EMBL" id="BMOL01000005">
    <property type="protein sequence ID" value="GGL78748.1"/>
    <property type="molecule type" value="Genomic_DNA"/>
</dbReference>
<dbReference type="Proteomes" id="UP000639973">
    <property type="component" value="Unassembled WGS sequence"/>
</dbReference>
<evidence type="ECO:0000256" key="1">
    <source>
        <dbReference type="SAM" id="SignalP"/>
    </source>
</evidence>
<accession>A0ABQ2G6X0</accession>
<feature type="chain" id="PRO_5045590585" description="P pilus assembly protein, chaperone PapD" evidence="1">
    <location>
        <begin position="29"/>
        <end position="281"/>
    </location>
</feature>
<protein>
    <recommendedName>
        <fullName evidence="4">P pilus assembly protein, chaperone PapD</fullName>
    </recommendedName>
</protein>
<feature type="signal peptide" evidence="1">
    <location>
        <begin position="1"/>
        <end position="28"/>
    </location>
</feature>
<proteinExistence type="predicted"/>
<organism evidence="2 3">
    <name type="scientific">Deinococcus aerolatus</name>
    <dbReference type="NCBI Taxonomy" id="522487"/>
    <lineage>
        <taxon>Bacteria</taxon>
        <taxon>Thermotogati</taxon>
        <taxon>Deinococcota</taxon>
        <taxon>Deinococci</taxon>
        <taxon>Deinococcales</taxon>
        <taxon>Deinococcaceae</taxon>
        <taxon>Deinococcus</taxon>
    </lineage>
</organism>